<accession>A0A918F815</accession>
<keyword evidence="1" id="KW-0812">Transmembrane</keyword>
<feature type="transmembrane region" description="Helical" evidence="1">
    <location>
        <begin position="60"/>
        <end position="81"/>
    </location>
</feature>
<protein>
    <recommendedName>
        <fullName evidence="4">Ferric oxidoreductase domain-containing protein</fullName>
    </recommendedName>
</protein>
<organism evidence="2 3">
    <name type="scientific">Deinococcus ruber</name>
    <dbReference type="NCBI Taxonomy" id="1848197"/>
    <lineage>
        <taxon>Bacteria</taxon>
        <taxon>Thermotogati</taxon>
        <taxon>Deinococcota</taxon>
        <taxon>Deinococci</taxon>
        <taxon>Deinococcales</taxon>
        <taxon>Deinococcaceae</taxon>
        <taxon>Deinococcus</taxon>
    </lineage>
</organism>
<evidence type="ECO:0008006" key="4">
    <source>
        <dbReference type="Google" id="ProtNLM"/>
    </source>
</evidence>
<evidence type="ECO:0000313" key="2">
    <source>
        <dbReference type="EMBL" id="GGR17837.1"/>
    </source>
</evidence>
<feature type="transmembrane region" description="Helical" evidence="1">
    <location>
        <begin position="21"/>
        <end position="40"/>
    </location>
</feature>
<keyword evidence="1" id="KW-1133">Transmembrane helix</keyword>
<dbReference type="EMBL" id="BMQL01000021">
    <property type="protein sequence ID" value="GGR17837.1"/>
    <property type="molecule type" value="Genomic_DNA"/>
</dbReference>
<dbReference type="Proteomes" id="UP000603865">
    <property type="component" value="Unassembled WGS sequence"/>
</dbReference>
<reference evidence="2" key="1">
    <citation type="journal article" date="2014" name="Int. J. Syst. Evol. Microbiol.">
        <title>Complete genome sequence of Corynebacterium casei LMG S-19264T (=DSM 44701T), isolated from a smear-ripened cheese.</title>
        <authorList>
            <consortium name="US DOE Joint Genome Institute (JGI-PGF)"/>
            <person name="Walter F."/>
            <person name="Albersmeier A."/>
            <person name="Kalinowski J."/>
            <person name="Ruckert C."/>
        </authorList>
    </citation>
    <scope>NUCLEOTIDE SEQUENCE</scope>
    <source>
        <strain evidence="2">JCM 31311</strain>
    </source>
</reference>
<dbReference type="RefSeq" id="WP_189091638.1">
    <property type="nucleotide sequence ID" value="NZ_BMQL01000021.1"/>
</dbReference>
<sequence length="229" mass="24105">MKDAAVSRKPSPVPNAVTGNRLNALLTLFLAALLLGGFVLSAFTPSSETLASSFLRATGIAAYLALALSVTFGALLGSRYAPPWLIRAQQYGWHGLLSGFALVLGTAHGLFLAVDGTHAQPLTALLVPWWSRSATLAMCLGTLGVYGLALVYVSTVWRKRLSLQGWRALHLTAYPAFVVLTVHSILAGTDALGPLYGAAVAGAVLTFGLRFVEEAGKRRRGRTDKGTGA</sequence>
<gene>
    <name evidence="2" type="ORF">GCM10008957_33230</name>
</gene>
<feature type="transmembrane region" description="Helical" evidence="1">
    <location>
        <begin position="134"/>
        <end position="157"/>
    </location>
</feature>
<keyword evidence="3" id="KW-1185">Reference proteome</keyword>
<evidence type="ECO:0000313" key="3">
    <source>
        <dbReference type="Proteomes" id="UP000603865"/>
    </source>
</evidence>
<comment type="caution">
    <text evidence="2">The sequence shown here is derived from an EMBL/GenBank/DDBJ whole genome shotgun (WGS) entry which is preliminary data.</text>
</comment>
<reference evidence="2" key="2">
    <citation type="submission" date="2020-09" db="EMBL/GenBank/DDBJ databases">
        <authorList>
            <person name="Sun Q."/>
            <person name="Ohkuma M."/>
        </authorList>
    </citation>
    <scope>NUCLEOTIDE SEQUENCE</scope>
    <source>
        <strain evidence="2">JCM 31311</strain>
    </source>
</reference>
<dbReference type="AlphaFoldDB" id="A0A918F815"/>
<feature type="transmembrane region" description="Helical" evidence="1">
    <location>
        <begin position="93"/>
        <end position="114"/>
    </location>
</feature>
<feature type="transmembrane region" description="Helical" evidence="1">
    <location>
        <begin position="169"/>
        <end position="189"/>
    </location>
</feature>
<evidence type="ECO:0000256" key="1">
    <source>
        <dbReference type="SAM" id="Phobius"/>
    </source>
</evidence>
<name>A0A918F815_9DEIO</name>
<feature type="transmembrane region" description="Helical" evidence="1">
    <location>
        <begin position="195"/>
        <end position="212"/>
    </location>
</feature>
<proteinExistence type="predicted"/>
<keyword evidence="1" id="KW-0472">Membrane</keyword>